<feature type="domain" description="Bacterial toxin 44" evidence="3">
    <location>
        <begin position="153"/>
        <end position="257"/>
    </location>
</feature>
<sequence length="261" mass="29381">MYVCLVFTSLINAAITLSSASLSSCGTTGNKYGSLTKKGGDKRNIIYIVDESKSDFNQKNPWKTAELLKYMVGKDVKDPKAKKGITGQSLRADHPLVYNPQTGIGGTVAGEPVYESDLYDMTNFFDQVLVKYKNKFQPMPGMPENSWIEQFGFAKDVTDDGPFDLKSRKRNNLKELPSFAAVEIGEWTLWRGRLTRYDDYGNISYGYWGRFKGFSPALLLKRSDENQDTKNGKTTQGTGDEPRVKQSIIMGINLYNQEKKK</sequence>
<dbReference type="STRING" id="408074.SAMN05660909_01617"/>
<gene>
    <name evidence="4" type="ORF">SAMN05660909_01617</name>
</gene>
<reference evidence="5" key="1">
    <citation type="submission" date="2016-10" db="EMBL/GenBank/DDBJ databases">
        <authorList>
            <person name="Varghese N."/>
            <person name="Submissions S."/>
        </authorList>
    </citation>
    <scope>NUCLEOTIDE SEQUENCE [LARGE SCALE GENOMIC DNA]</scope>
    <source>
        <strain evidence="5">DSM 23920</strain>
    </source>
</reference>
<proteinExistence type="predicted"/>
<dbReference type="InterPro" id="IPR028946">
    <property type="entry name" value="Ntox44"/>
</dbReference>
<dbReference type="Pfam" id="PF15607">
    <property type="entry name" value="Ntox44"/>
    <property type="match status" value="1"/>
</dbReference>
<keyword evidence="2" id="KW-0732">Signal</keyword>
<evidence type="ECO:0000256" key="1">
    <source>
        <dbReference type="SAM" id="MobiDB-lite"/>
    </source>
</evidence>
<keyword evidence="5" id="KW-1185">Reference proteome</keyword>
<protein>
    <submittedName>
        <fullName evidence="4">Toxin 44</fullName>
    </submittedName>
</protein>
<organism evidence="4 5">
    <name type="scientific">Chitinophaga terrae</name>
    <name type="common">ex Kim and Jung 2007</name>
    <dbReference type="NCBI Taxonomy" id="408074"/>
    <lineage>
        <taxon>Bacteria</taxon>
        <taxon>Pseudomonadati</taxon>
        <taxon>Bacteroidota</taxon>
        <taxon>Chitinophagia</taxon>
        <taxon>Chitinophagales</taxon>
        <taxon>Chitinophagaceae</taxon>
        <taxon>Chitinophaga</taxon>
    </lineage>
</organism>
<name>A0A1H4AJX0_9BACT</name>
<evidence type="ECO:0000256" key="2">
    <source>
        <dbReference type="SAM" id="SignalP"/>
    </source>
</evidence>
<dbReference type="AlphaFoldDB" id="A0A1H4AJX0"/>
<evidence type="ECO:0000313" key="5">
    <source>
        <dbReference type="Proteomes" id="UP000199656"/>
    </source>
</evidence>
<accession>A0A1H4AJX0</accession>
<feature type="chain" id="PRO_5011513304" evidence="2">
    <location>
        <begin position="21"/>
        <end position="261"/>
    </location>
</feature>
<evidence type="ECO:0000259" key="3">
    <source>
        <dbReference type="Pfam" id="PF15607"/>
    </source>
</evidence>
<dbReference type="Proteomes" id="UP000199656">
    <property type="component" value="Unassembled WGS sequence"/>
</dbReference>
<feature type="region of interest" description="Disordered" evidence="1">
    <location>
        <begin position="223"/>
        <end position="244"/>
    </location>
</feature>
<evidence type="ECO:0000313" key="4">
    <source>
        <dbReference type="EMBL" id="SEA36068.1"/>
    </source>
</evidence>
<dbReference type="EMBL" id="FNRL01000006">
    <property type="protein sequence ID" value="SEA36068.1"/>
    <property type="molecule type" value="Genomic_DNA"/>
</dbReference>
<feature type="signal peptide" evidence="2">
    <location>
        <begin position="1"/>
        <end position="20"/>
    </location>
</feature>